<evidence type="ECO:0000313" key="5">
    <source>
        <dbReference type="Proteomes" id="UP000283616"/>
    </source>
</evidence>
<protein>
    <submittedName>
        <fullName evidence="1">Arginase family protein</fullName>
    </submittedName>
</protein>
<sequence>MNKQELLTNGRCKKKADRETVWPVVIMNFTGVYAHEVFARNNQFIWLDCRHLSGTRGYCDKEGIRKLKRVIAGYPAEGIHFIDSGNYHYLTKLWTDKLRVPFSLIVFDHHPDMQPPLFKGMLSCGSWVKDMLDWNMLCKKVVIVGASDKLIRTVPEEYGQRVSFYSEATLAHEKGWRNFSSAYIEGPVYLSIDKDVLNPASAVTDWDQGSFSLQELEELLAIVLRKERVVGIDICGECSATLTLFEERREATVDSRANKELLKLIQSFSCFL</sequence>
<dbReference type="GO" id="GO:0008783">
    <property type="term" value="F:agmatinase activity"/>
    <property type="evidence" value="ECO:0007669"/>
    <property type="project" value="TreeGrafter"/>
</dbReference>
<dbReference type="SUPFAM" id="SSF52768">
    <property type="entry name" value="Arginase/deacetylase"/>
    <property type="match status" value="1"/>
</dbReference>
<evidence type="ECO:0000313" key="3">
    <source>
        <dbReference type="EMBL" id="RHL62452.1"/>
    </source>
</evidence>
<dbReference type="PANTHER" id="PTHR11358">
    <property type="entry name" value="ARGINASE/AGMATINASE"/>
    <property type="match status" value="1"/>
</dbReference>
<evidence type="ECO:0000313" key="7">
    <source>
        <dbReference type="Proteomes" id="UP000436858"/>
    </source>
</evidence>
<dbReference type="EMBL" id="CP083681">
    <property type="protein sequence ID" value="UYU71991.1"/>
    <property type="molecule type" value="Genomic_DNA"/>
</dbReference>
<dbReference type="GO" id="GO:0033389">
    <property type="term" value="P:putrescine biosynthetic process from arginine, via agmatine"/>
    <property type="evidence" value="ECO:0007669"/>
    <property type="project" value="TreeGrafter"/>
</dbReference>
<dbReference type="KEGG" id="btho:Btheta7330_01641"/>
<dbReference type="PANTHER" id="PTHR11358:SF41">
    <property type="entry name" value="ARGINASE"/>
    <property type="match status" value="1"/>
</dbReference>
<dbReference type="InterPro" id="IPR023696">
    <property type="entry name" value="Ureohydrolase_dom_sf"/>
</dbReference>
<dbReference type="Gene3D" id="3.40.800.10">
    <property type="entry name" value="Ureohydrolase domain"/>
    <property type="match status" value="1"/>
</dbReference>
<dbReference type="RefSeq" id="WP_004308109.1">
    <property type="nucleotide sequence ID" value="NZ_CAXSMB010000046.1"/>
</dbReference>
<dbReference type="EMBL" id="WCRW01000022">
    <property type="protein sequence ID" value="KAB4451345.1"/>
    <property type="molecule type" value="Genomic_DNA"/>
</dbReference>
<gene>
    <name evidence="3" type="ORF">DW011_06295</name>
    <name evidence="1" type="ORF">GAN75_23255</name>
    <name evidence="2" type="ORF">GAN91_15350</name>
    <name evidence="4" type="ORF">KQP59_02430</name>
</gene>
<organism evidence="1 6">
    <name type="scientific">Bacteroides thetaiotaomicron</name>
    <dbReference type="NCBI Taxonomy" id="818"/>
    <lineage>
        <taxon>Bacteria</taxon>
        <taxon>Pseudomonadati</taxon>
        <taxon>Bacteroidota</taxon>
        <taxon>Bacteroidia</taxon>
        <taxon>Bacteroidales</taxon>
        <taxon>Bacteroidaceae</taxon>
        <taxon>Bacteroides</taxon>
    </lineage>
</organism>
<dbReference type="GO" id="GO:0046872">
    <property type="term" value="F:metal ion binding"/>
    <property type="evidence" value="ECO:0007669"/>
    <property type="project" value="InterPro"/>
</dbReference>
<dbReference type="Proteomes" id="UP000436825">
    <property type="component" value="Unassembled WGS sequence"/>
</dbReference>
<reference evidence="4" key="3">
    <citation type="submission" date="2021-06" db="EMBL/GenBank/DDBJ databases">
        <title>Interrogation of the integrated mobile genetic elements in gut-associated Bacteroides with a consensus prediction approach.</title>
        <authorList>
            <person name="Campbell D.E."/>
            <person name="Leigh J.R."/>
            <person name="Kim T."/>
            <person name="England W."/>
            <person name="Whitaker R.J."/>
            <person name="Degnan P.H."/>
        </authorList>
    </citation>
    <scope>NUCLEOTIDE SEQUENCE</scope>
    <source>
        <strain evidence="4">VPI-BTDOT2</strain>
    </source>
</reference>
<dbReference type="AlphaFoldDB" id="A0A0P0FNE5"/>
<dbReference type="EMBL" id="QROV01000005">
    <property type="protein sequence ID" value="RHL62452.1"/>
    <property type="molecule type" value="Genomic_DNA"/>
</dbReference>
<dbReference type="EMBL" id="WCRY01000014">
    <property type="protein sequence ID" value="KAB4480423.1"/>
    <property type="molecule type" value="Genomic_DNA"/>
</dbReference>
<dbReference type="Pfam" id="PF00491">
    <property type="entry name" value="Arginase"/>
    <property type="match status" value="1"/>
</dbReference>
<evidence type="ECO:0000313" key="2">
    <source>
        <dbReference type="EMBL" id="KAB4480423.1"/>
    </source>
</evidence>
<dbReference type="GeneID" id="92989224"/>
<evidence type="ECO:0000313" key="4">
    <source>
        <dbReference type="EMBL" id="UYU71991.1"/>
    </source>
</evidence>
<reference evidence="3 5" key="1">
    <citation type="submission" date="2018-08" db="EMBL/GenBank/DDBJ databases">
        <title>A genome reference for cultivated species of the human gut microbiota.</title>
        <authorList>
            <person name="Zou Y."/>
            <person name="Xue W."/>
            <person name="Luo G."/>
        </authorList>
    </citation>
    <scope>NUCLEOTIDE SEQUENCE [LARGE SCALE GENOMIC DNA]</scope>
    <source>
        <strain evidence="3 5">AF37-12</strain>
    </source>
</reference>
<dbReference type="Proteomes" id="UP000283616">
    <property type="component" value="Unassembled WGS sequence"/>
</dbReference>
<dbReference type="Proteomes" id="UP000436858">
    <property type="component" value="Unassembled WGS sequence"/>
</dbReference>
<dbReference type="Proteomes" id="UP001156216">
    <property type="component" value="Chromosome"/>
</dbReference>
<name>A0A0P0FNE5_BACT4</name>
<reference evidence="6 7" key="2">
    <citation type="journal article" date="2019" name="Nat. Med.">
        <title>A library of human gut bacterial isolates paired with longitudinal multiomics data enables mechanistic microbiome research.</title>
        <authorList>
            <person name="Poyet M."/>
            <person name="Groussin M."/>
            <person name="Gibbons S.M."/>
            <person name="Avila-Pacheco J."/>
            <person name="Jiang X."/>
            <person name="Kearney S.M."/>
            <person name="Perrotta A.R."/>
            <person name="Berdy B."/>
            <person name="Zhao S."/>
            <person name="Lieberman T.D."/>
            <person name="Swanson P.K."/>
            <person name="Smith M."/>
            <person name="Roesemann S."/>
            <person name="Alexander J.E."/>
            <person name="Rich S.A."/>
            <person name="Livny J."/>
            <person name="Vlamakis H."/>
            <person name="Clish C."/>
            <person name="Bullock K."/>
            <person name="Deik A."/>
            <person name="Scott J."/>
            <person name="Pierce K.A."/>
            <person name="Xavier R.J."/>
            <person name="Alm E.J."/>
        </authorList>
    </citation>
    <scope>NUCLEOTIDE SEQUENCE [LARGE SCALE GENOMIC DNA]</scope>
    <source>
        <strain evidence="1 6">BIOML-A160</strain>
        <strain evidence="2 7">BIOML-A162</strain>
    </source>
</reference>
<proteinExistence type="predicted"/>
<dbReference type="InterPro" id="IPR006035">
    <property type="entry name" value="Ureohydrolase"/>
</dbReference>
<evidence type="ECO:0000313" key="6">
    <source>
        <dbReference type="Proteomes" id="UP000436825"/>
    </source>
</evidence>
<accession>A0A0P0FNE5</accession>
<evidence type="ECO:0000313" key="1">
    <source>
        <dbReference type="EMBL" id="KAB4451345.1"/>
    </source>
</evidence>